<organism evidence="1 3">
    <name type="scientific">Candidatus Chlorohelix allophototropha</name>
    <dbReference type="NCBI Taxonomy" id="3003348"/>
    <lineage>
        <taxon>Bacteria</taxon>
        <taxon>Bacillati</taxon>
        <taxon>Chloroflexota</taxon>
        <taxon>Chloroflexia</taxon>
        <taxon>Candidatus Chloroheliales</taxon>
        <taxon>Candidatus Chloroheliaceae</taxon>
        <taxon>Candidatus Chlorohelix</taxon>
    </lineage>
</organism>
<name>A0A8T7LWA9_9CHLR</name>
<dbReference type="Proteomes" id="UP000521676">
    <property type="component" value="Unassembled WGS sequence"/>
</dbReference>
<protein>
    <submittedName>
        <fullName evidence="1">Uncharacterized protein</fullName>
    </submittedName>
</protein>
<evidence type="ECO:0000313" key="2">
    <source>
        <dbReference type="EMBL" id="WJW67037.1"/>
    </source>
</evidence>
<evidence type="ECO:0000313" key="1">
    <source>
        <dbReference type="EMBL" id="NWJ45157.1"/>
    </source>
</evidence>
<evidence type="ECO:0000313" key="4">
    <source>
        <dbReference type="Proteomes" id="UP001431572"/>
    </source>
</evidence>
<dbReference type="RefSeq" id="WP_341468932.1">
    <property type="nucleotide sequence ID" value="NZ_CP128399.1"/>
</dbReference>
<proteinExistence type="predicted"/>
<sequence>MERLRKHGIYLILTLALLVTFLLSACDDAPEQGNKSQYVQDAVNAVNGGTPIPVPTVDPQQILNLQLFLGQVDYTRQKDPAPKVVLFVLNTGRTTIYISSCEGTILQRNENSTWINIAAARPCGTKPQPLELKPGLEYNLSFEFLKASPYKGQSFYVDGKYRLVVNFATACPLANADYSQCINRNWVASSEFDLFQLPQ</sequence>
<accession>A0A8T7LWA9</accession>
<dbReference type="AlphaFoldDB" id="A0A8T7LWA9"/>
<dbReference type="EMBL" id="CP128399">
    <property type="protein sequence ID" value="WJW67037.1"/>
    <property type="molecule type" value="Genomic_DNA"/>
</dbReference>
<reference evidence="1 3" key="1">
    <citation type="submission" date="2020-06" db="EMBL/GenBank/DDBJ databases">
        <title>Anoxygenic phototrophic Chloroflexota member uses a Type I reaction center.</title>
        <authorList>
            <person name="Tsuji J.M."/>
            <person name="Shaw N.A."/>
            <person name="Nagashima S."/>
            <person name="Venkiteswaran J."/>
            <person name="Schiff S.L."/>
            <person name="Hanada S."/>
            <person name="Tank M."/>
            <person name="Neufeld J.D."/>
        </authorList>
    </citation>
    <scope>NUCLEOTIDE SEQUENCE [LARGE SCALE GENOMIC DNA]</scope>
    <source>
        <strain evidence="1">L227-S17</strain>
    </source>
</reference>
<reference evidence="2" key="2">
    <citation type="journal article" date="2024" name="Nature">
        <title>Anoxygenic phototroph of the Chloroflexota uses a type I reaction centre.</title>
        <authorList>
            <person name="Tsuji J.M."/>
            <person name="Shaw N.A."/>
            <person name="Nagashima S."/>
            <person name="Venkiteswaran J.J."/>
            <person name="Schiff S.L."/>
            <person name="Watanabe T."/>
            <person name="Fukui M."/>
            <person name="Hanada S."/>
            <person name="Tank M."/>
            <person name="Neufeld J.D."/>
        </authorList>
    </citation>
    <scope>NUCLEOTIDE SEQUENCE</scope>
    <source>
        <strain evidence="2">L227-S17</strain>
    </source>
</reference>
<gene>
    <name evidence="1" type="ORF">HXX08_04680</name>
    <name evidence="2" type="ORF">OZ401_000285</name>
</gene>
<dbReference type="Proteomes" id="UP001431572">
    <property type="component" value="Chromosome 1"/>
</dbReference>
<dbReference type="PROSITE" id="PS51257">
    <property type="entry name" value="PROKAR_LIPOPROTEIN"/>
    <property type="match status" value="1"/>
</dbReference>
<evidence type="ECO:0000313" key="3">
    <source>
        <dbReference type="Proteomes" id="UP000521676"/>
    </source>
</evidence>
<keyword evidence="4" id="KW-1185">Reference proteome</keyword>
<dbReference type="EMBL" id="JACATZ010000001">
    <property type="protein sequence ID" value="NWJ45157.1"/>
    <property type="molecule type" value="Genomic_DNA"/>
</dbReference>